<name>A0A102K632_9BURK</name>
<proteinExistence type="predicted"/>
<evidence type="ECO:0000313" key="2">
    <source>
        <dbReference type="Proteomes" id="UP000065521"/>
    </source>
</evidence>
<accession>A0A102K632</accession>
<dbReference type="Proteomes" id="UP000065521">
    <property type="component" value="Unassembled WGS sequence"/>
</dbReference>
<organism evidence="1 2">
    <name type="scientific">Burkholderia ubonensis</name>
    <dbReference type="NCBI Taxonomy" id="101571"/>
    <lineage>
        <taxon>Bacteria</taxon>
        <taxon>Pseudomonadati</taxon>
        <taxon>Pseudomonadota</taxon>
        <taxon>Betaproteobacteria</taxon>
        <taxon>Burkholderiales</taxon>
        <taxon>Burkholderiaceae</taxon>
        <taxon>Burkholderia</taxon>
        <taxon>Burkholderia cepacia complex</taxon>
    </lineage>
</organism>
<dbReference type="InterPro" id="IPR010838">
    <property type="entry name" value="DUF1444"/>
</dbReference>
<dbReference type="EMBL" id="LOTN01000034">
    <property type="protein sequence ID" value="KUZ89780.1"/>
    <property type="molecule type" value="Genomic_DNA"/>
</dbReference>
<protein>
    <recommendedName>
        <fullName evidence="3">DUF1444 family protein</fullName>
    </recommendedName>
</protein>
<dbReference type="RefSeq" id="WP_059620034.1">
    <property type="nucleotide sequence ID" value="NZ_JBGRUP010000006.1"/>
</dbReference>
<dbReference type="AlphaFoldDB" id="A0A102K632"/>
<reference evidence="1 2" key="1">
    <citation type="submission" date="2015-11" db="EMBL/GenBank/DDBJ databases">
        <title>Expanding the genomic diversity of Burkholderia species for the development of highly accurate diagnostics.</title>
        <authorList>
            <person name="Sahl J."/>
            <person name="Keim P."/>
            <person name="Wagner D."/>
        </authorList>
    </citation>
    <scope>NUCLEOTIDE SEQUENCE [LARGE SCALE GENOMIC DNA]</scope>
    <source>
        <strain evidence="1 2">RF32-BP4</strain>
    </source>
</reference>
<gene>
    <name evidence="1" type="ORF">WI38_16700</name>
</gene>
<evidence type="ECO:0000313" key="1">
    <source>
        <dbReference type="EMBL" id="KUZ89780.1"/>
    </source>
</evidence>
<sequence>MLTDFVTRLLDRFRKPPTQQIFAERLMAALRAAGDTRAWIYESEKSRLVQPDAPSNVVNLHNLFREYAGAKPADRHATLKHQASAVVGHAIPARLADAQANLRPVIRSASERGEIHLQMATRPELAFRPLCENLEIGIAYDSEFSVSRLTATKLQEWGITFDEAYDIAIDNLRAESSRPWLALQNGVFLAQFGDYYDAARLLLTDLLYRQPIAGAPVVMAPNRAVLLLTGDRNPAGFDTMLQVAERAFAQPRPLPPLMLRWDGAAWRRFVPEGFASRLQQLWVSELAGDYRDQQALMDEAHARDGLDVFVAQYSAYRRPSGELFSMSVWTEGVHSLLPDTDSVMLFRPQTQQSATVPMAELLRLCGDLMTATAHRPVRYEVKAFPDEARFRALMEKYPKP</sequence>
<dbReference type="Pfam" id="PF07285">
    <property type="entry name" value="DUF1444"/>
    <property type="match status" value="1"/>
</dbReference>
<evidence type="ECO:0008006" key="3">
    <source>
        <dbReference type="Google" id="ProtNLM"/>
    </source>
</evidence>
<comment type="caution">
    <text evidence="1">The sequence shown here is derived from an EMBL/GenBank/DDBJ whole genome shotgun (WGS) entry which is preliminary data.</text>
</comment>